<protein>
    <submittedName>
        <fullName evidence="2">Uncharacterized protein</fullName>
    </submittedName>
</protein>
<dbReference type="EMBL" id="FRCB01000006">
    <property type="protein sequence ID" value="SHM27848.1"/>
    <property type="molecule type" value="Genomic_DNA"/>
</dbReference>
<accession>A0A1M7HHD6</accession>
<dbReference type="AlphaFoldDB" id="A0A1M7HHD6"/>
<dbReference type="Proteomes" id="UP000322545">
    <property type="component" value="Unassembled WGS sequence"/>
</dbReference>
<keyword evidence="1" id="KW-1133">Transmembrane helix</keyword>
<evidence type="ECO:0000313" key="4">
    <source>
        <dbReference type="Proteomes" id="UP000322545"/>
    </source>
</evidence>
<feature type="transmembrane region" description="Helical" evidence="1">
    <location>
        <begin position="6"/>
        <end position="25"/>
    </location>
</feature>
<keyword evidence="1" id="KW-0472">Membrane</keyword>
<dbReference type="EMBL" id="FRCB01000013">
    <property type="protein sequence ID" value="SHM72296.1"/>
    <property type="molecule type" value="Genomic_DNA"/>
</dbReference>
<feature type="non-terminal residue" evidence="2">
    <location>
        <position position="26"/>
    </location>
</feature>
<evidence type="ECO:0000256" key="1">
    <source>
        <dbReference type="SAM" id="Phobius"/>
    </source>
</evidence>
<keyword evidence="1" id="KW-0812">Transmembrane</keyword>
<name>A0A1M7HHD6_9RHOB</name>
<reference evidence="2 4" key="1">
    <citation type="submission" date="2016-11" db="EMBL/GenBank/DDBJ databases">
        <authorList>
            <person name="Varghese N."/>
            <person name="Submissions S."/>
        </authorList>
    </citation>
    <scope>NUCLEOTIDE SEQUENCE [LARGE SCALE GENOMIC DNA]</scope>
    <source>
        <strain evidence="2 4">DSM 28249</strain>
    </source>
</reference>
<evidence type="ECO:0000313" key="2">
    <source>
        <dbReference type="EMBL" id="SHM27848.1"/>
    </source>
</evidence>
<proteinExistence type="predicted"/>
<keyword evidence="4" id="KW-1185">Reference proteome</keyword>
<organism evidence="2 4">
    <name type="scientific">Roseovarius litoreus</name>
    <dbReference type="NCBI Taxonomy" id="1155722"/>
    <lineage>
        <taxon>Bacteria</taxon>
        <taxon>Pseudomonadati</taxon>
        <taxon>Pseudomonadota</taxon>
        <taxon>Alphaproteobacteria</taxon>
        <taxon>Rhodobacterales</taxon>
        <taxon>Roseobacteraceae</taxon>
        <taxon>Roseovarius</taxon>
    </lineage>
</organism>
<sequence>MKPAAFFRIIGPVCVPSLLLGLGFFA</sequence>
<evidence type="ECO:0000313" key="3">
    <source>
        <dbReference type="EMBL" id="SHM72296.1"/>
    </source>
</evidence>
<gene>
    <name evidence="2" type="ORF">SAMN05443432_1061</name>
    <name evidence="3" type="ORF">SAMN05443432_1131</name>
</gene>